<evidence type="ECO:0000313" key="2">
    <source>
        <dbReference type="Proteomes" id="UP000007305"/>
    </source>
</evidence>
<reference evidence="1" key="3">
    <citation type="submission" date="2021-05" db="UniProtKB">
        <authorList>
            <consortium name="EnsemblPlants"/>
        </authorList>
    </citation>
    <scope>IDENTIFICATION</scope>
    <source>
        <strain evidence="1">cv. B73</strain>
    </source>
</reference>
<dbReference type="Proteomes" id="UP000007305">
    <property type="component" value="Chromosome 6"/>
</dbReference>
<dbReference type="EnsemblPlants" id="Zm00001eb290600_T001">
    <property type="protein sequence ID" value="Zm00001eb290600_P001"/>
    <property type="gene ID" value="Zm00001eb290600"/>
</dbReference>
<dbReference type="InParanoid" id="A0A804Q3I6"/>
<reference evidence="2" key="1">
    <citation type="journal article" date="2009" name="Science">
        <title>The B73 maize genome: complexity, diversity, and dynamics.</title>
        <authorList>
            <person name="Schnable P.S."/>
            <person name="Ware D."/>
            <person name="Fulton R.S."/>
            <person name="Stein J.C."/>
            <person name="Wei F."/>
            <person name="Pasternak S."/>
            <person name="Liang C."/>
            <person name="Zhang J."/>
            <person name="Fulton L."/>
            <person name="Graves T.A."/>
            <person name="Minx P."/>
            <person name="Reily A.D."/>
            <person name="Courtney L."/>
            <person name="Kruchowski S.S."/>
            <person name="Tomlinson C."/>
            <person name="Strong C."/>
            <person name="Delehaunty K."/>
            <person name="Fronick C."/>
            <person name="Courtney B."/>
            <person name="Rock S.M."/>
            <person name="Belter E."/>
            <person name="Du F."/>
            <person name="Kim K."/>
            <person name="Abbott R.M."/>
            <person name="Cotton M."/>
            <person name="Levy A."/>
            <person name="Marchetto P."/>
            <person name="Ochoa K."/>
            <person name="Jackson S.M."/>
            <person name="Gillam B."/>
            <person name="Chen W."/>
            <person name="Yan L."/>
            <person name="Higginbotham J."/>
            <person name="Cardenas M."/>
            <person name="Waligorski J."/>
            <person name="Applebaum E."/>
            <person name="Phelps L."/>
            <person name="Falcone J."/>
            <person name="Kanchi K."/>
            <person name="Thane T."/>
            <person name="Scimone A."/>
            <person name="Thane N."/>
            <person name="Henke J."/>
            <person name="Wang T."/>
            <person name="Ruppert J."/>
            <person name="Shah N."/>
            <person name="Rotter K."/>
            <person name="Hodges J."/>
            <person name="Ingenthron E."/>
            <person name="Cordes M."/>
            <person name="Kohlberg S."/>
            <person name="Sgro J."/>
            <person name="Delgado B."/>
            <person name="Mead K."/>
            <person name="Chinwalla A."/>
            <person name="Leonard S."/>
            <person name="Crouse K."/>
            <person name="Collura K."/>
            <person name="Kudrna D."/>
            <person name="Currie J."/>
            <person name="He R."/>
            <person name="Angelova A."/>
            <person name="Rajasekar S."/>
            <person name="Mueller T."/>
            <person name="Lomeli R."/>
            <person name="Scara G."/>
            <person name="Ko A."/>
            <person name="Delaney K."/>
            <person name="Wissotski M."/>
            <person name="Lopez G."/>
            <person name="Campos D."/>
            <person name="Braidotti M."/>
            <person name="Ashley E."/>
            <person name="Golser W."/>
            <person name="Kim H."/>
            <person name="Lee S."/>
            <person name="Lin J."/>
            <person name="Dujmic Z."/>
            <person name="Kim W."/>
            <person name="Talag J."/>
            <person name="Zuccolo A."/>
            <person name="Fan C."/>
            <person name="Sebastian A."/>
            <person name="Kramer M."/>
            <person name="Spiegel L."/>
            <person name="Nascimento L."/>
            <person name="Zutavern T."/>
            <person name="Miller B."/>
            <person name="Ambroise C."/>
            <person name="Muller S."/>
            <person name="Spooner W."/>
            <person name="Narechania A."/>
            <person name="Ren L."/>
            <person name="Wei S."/>
            <person name="Kumari S."/>
            <person name="Faga B."/>
            <person name="Levy M.J."/>
            <person name="McMahan L."/>
            <person name="Van Buren P."/>
            <person name="Vaughn M.W."/>
            <person name="Ying K."/>
            <person name="Yeh C.-T."/>
            <person name="Emrich S.J."/>
            <person name="Jia Y."/>
            <person name="Kalyanaraman A."/>
            <person name="Hsia A.-P."/>
            <person name="Barbazuk W.B."/>
            <person name="Baucom R.S."/>
            <person name="Brutnell T.P."/>
            <person name="Carpita N.C."/>
            <person name="Chaparro C."/>
            <person name="Chia J.-M."/>
            <person name="Deragon J.-M."/>
            <person name="Estill J.C."/>
            <person name="Fu Y."/>
            <person name="Jeddeloh J.A."/>
            <person name="Han Y."/>
            <person name="Lee H."/>
            <person name="Li P."/>
            <person name="Lisch D.R."/>
            <person name="Liu S."/>
            <person name="Liu Z."/>
            <person name="Nagel D.H."/>
            <person name="McCann M.C."/>
            <person name="SanMiguel P."/>
            <person name="Myers A.M."/>
            <person name="Nettleton D."/>
            <person name="Nguyen J."/>
            <person name="Penning B.W."/>
            <person name="Ponnala L."/>
            <person name="Schneider K.L."/>
            <person name="Schwartz D.C."/>
            <person name="Sharma A."/>
            <person name="Soderlund C."/>
            <person name="Springer N.M."/>
            <person name="Sun Q."/>
            <person name="Wang H."/>
            <person name="Waterman M."/>
            <person name="Westerman R."/>
            <person name="Wolfgruber T.K."/>
            <person name="Yang L."/>
            <person name="Yu Y."/>
            <person name="Zhang L."/>
            <person name="Zhou S."/>
            <person name="Zhu Q."/>
            <person name="Bennetzen J.L."/>
            <person name="Dawe R.K."/>
            <person name="Jiang J."/>
            <person name="Jiang N."/>
            <person name="Presting G.G."/>
            <person name="Wessler S.R."/>
            <person name="Aluru S."/>
            <person name="Martienssen R.A."/>
            <person name="Clifton S.W."/>
            <person name="McCombie W.R."/>
            <person name="Wing R.A."/>
            <person name="Wilson R.K."/>
        </authorList>
    </citation>
    <scope>NUCLEOTIDE SEQUENCE [LARGE SCALE GENOMIC DNA]</scope>
    <source>
        <strain evidence="2">cv. B73</strain>
    </source>
</reference>
<organism evidence="1 2">
    <name type="scientific">Zea mays</name>
    <name type="common">Maize</name>
    <dbReference type="NCBI Taxonomy" id="4577"/>
    <lineage>
        <taxon>Eukaryota</taxon>
        <taxon>Viridiplantae</taxon>
        <taxon>Streptophyta</taxon>
        <taxon>Embryophyta</taxon>
        <taxon>Tracheophyta</taxon>
        <taxon>Spermatophyta</taxon>
        <taxon>Magnoliopsida</taxon>
        <taxon>Liliopsida</taxon>
        <taxon>Poales</taxon>
        <taxon>Poaceae</taxon>
        <taxon>PACMAD clade</taxon>
        <taxon>Panicoideae</taxon>
        <taxon>Andropogonodae</taxon>
        <taxon>Andropogoneae</taxon>
        <taxon>Tripsacinae</taxon>
        <taxon>Zea</taxon>
    </lineage>
</organism>
<accession>A0A804Q3I6</accession>
<proteinExistence type="predicted"/>
<name>A0A804Q3I6_MAIZE</name>
<protein>
    <submittedName>
        <fullName evidence="1">Uncharacterized protein</fullName>
    </submittedName>
</protein>
<keyword evidence="2" id="KW-1185">Reference proteome</keyword>
<dbReference type="AlphaFoldDB" id="A0A804Q3I6"/>
<dbReference type="Gramene" id="Zm00001eb290600_T001">
    <property type="protein sequence ID" value="Zm00001eb290600_P001"/>
    <property type="gene ID" value="Zm00001eb290600"/>
</dbReference>
<evidence type="ECO:0000313" key="1">
    <source>
        <dbReference type="EnsemblPlants" id="Zm00001eb290600_P001"/>
    </source>
</evidence>
<sequence>MDKDPDSPIAYEEAKEMASQSCTISDDHSLLLLSIISSEALLLNSTADMAGTCPLSSQGIALESLVKCEKLRKLLLQTMTSNSYDEGQDSRHT</sequence>
<reference evidence="1" key="2">
    <citation type="submission" date="2019-07" db="EMBL/GenBank/DDBJ databases">
        <authorList>
            <person name="Seetharam A."/>
            <person name="Woodhouse M."/>
            <person name="Cannon E."/>
        </authorList>
    </citation>
    <scope>NUCLEOTIDE SEQUENCE [LARGE SCALE GENOMIC DNA]</scope>
    <source>
        <strain evidence="1">cv. B73</strain>
    </source>
</reference>